<evidence type="ECO:0000313" key="1">
    <source>
        <dbReference type="EMBL" id="KAL0348496.1"/>
    </source>
</evidence>
<protein>
    <submittedName>
        <fullName evidence="1">Retrovirus-related Pol polyprotein from transposon TNT 1-94</fullName>
    </submittedName>
</protein>
<organism evidence="1">
    <name type="scientific">Sesamum angustifolium</name>
    <dbReference type="NCBI Taxonomy" id="2727405"/>
    <lineage>
        <taxon>Eukaryota</taxon>
        <taxon>Viridiplantae</taxon>
        <taxon>Streptophyta</taxon>
        <taxon>Embryophyta</taxon>
        <taxon>Tracheophyta</taxon>
        <taxon>Spermatophyta</taxon>
        <taxon>Magnoliopsida</taxon>
        <taxon>eudicotyledons</taxon>
        <taxon>Gunneridae</taxon>
        <taxon>Pentapetalae</taxon>
        <taxon>asterids</taxon>
        <taxon>lamiids</taxon>
        <taxon>Lamiales</taxon>
        <taxon>Pedaliaceae</taxon>
        <taxon>Sesamum</taxon>
    </lineage>
</organism>
<sequence>MDLNQLDVKIFLNGELDEEVYMKQPKGFSSSNDEHLRISWINIYTRRLVGVKVIFLCYVDNILLATNDKAPIVKGDKLHLNKCPMNNLEREQMKDIPYAYAIGNIMYAQVCTRPDIAFVVEMLGRYQNNPGLDH</sequence>
<comment type="caution">
    <text evidence="1">The sequence shown here is derived from an EMBL/GenBank/DDBJ whole genome shotgun (WGS) entry which is preliminary data.</text>
</comment>
<reference evidence="1" key="1">
    <citation type="submission" date="2020-06" db="EMBL/GenBank/DDBJ databases">
        <authorList>
            <person name="Li T."/>
            <person name="Hu X."/>
            <person name="Zhang T."/>
            <person name="Song X."/>
            <person name="Zhang H."/>
            <person name="Dai N."/>
            <person name="Sheng W."/>
            <person name="Hou X."/>
            <person name="Wei L."/>
        </authorList>
    </citation>
    <scope>NUCLEOTIDE SEQUENCE</scope>
    <source>
        <strain evidence="1">G01</strain>
        <tissue evidence="1">Leaf</tissue>
    </source>
</reference>
<reference evidence="1" key="2">
    <citation type="journal article" date="2024" name="Plant">
        <title>Genomic evolution and insights into agronomic trait innovations of Sesamum species.</title>
        <authorList>
            <person name="Miao H."/>
            <person name="Wang L."/>
            <person name="Qu L."/>
            <person name="Liu H."/>
            <person name="Sun Y."/>
            <person name="Le M."/>
            <person name="Wang Q."/>
            <person name="Wei S."/>
            <person name="Zheng Y."/>
            <person name="Lin W."/>
            <person name="Duan Y."/>
            <person name="Cao H."/>
            <person name="Xiong S."/>
            <person name="Wang X."/>
            <person name="Wei L."/>
            <person name="Li C."/>
            <person name="Ma Q."/>
            <person name="Ju M."/>
            <person name="Zhao R."/>
            <person name="Li G."/>
            <person name="Mu C."/>
            <person name="Tian Q."/>
            <person name="Mei H."/>
            <person name="Zhang T."/>
            <person name="Gao T."/>
            <person name="Zhang H."/>
        </authorList>
    </citation>
    <scope>NUCLEOTIDE SEQUENCE</scope>
    <source>
        <strain evidence="1">G01</strain>
    </source>
</reference>
<name>A0AAW2NZ51_9LAMI</name>
<gene>
    <name evidence="1" type="ORF">Sangu_1077400</name>
</gene>
<proteinExistence type="predicted"/>
<accession>A0AAW2NZ51</accession>
<dbReference type="AlphaFoldDB" id="A0AAW2NZ51"/>
<dbReference type="EMBL" id="JACGWK010000006">
    <property type="protein sequence ID" value="KAL0348496.1"/>
    <property type="molecule type" value="Genomic_DNA"/>
</dbReference>